<proteinExistence type="predicted"/>
<gene>
    <name evidence="1" type="ORF">C1872_14270</name>
</gene>
<protein>
    <submittedName>
        <fullName evidence="1">Uncharacterized protein</fullName>
    </submittedName>
</protein>
<accession>A0A369MQL6</accession>
<dbReference type="Proteomes" id="UP000253752">
    <property type="component" value="Unassembled WGS sequence"/>
</dbReference>
<name>A0A369MQL6_EGGLN</name>
<reference evidence="1 2" key="1">
    <citation type="journal article" date="2018" name="Elife">
        <title>Discovery and characterization of a prevalent human gut bacterial enzyme sufficient for the inactivation of a family of plant toxins.</title>
        <authorList>
            <person name="Koppel N."/>
            <person name="Bisanz J.E."/>
            <person name="Pandelia M.E."/>
            <person name="Turnbaugh P.J."/>
            <person name="Balskus E.P."/>
        </authorList>
    </citation>
    <scope>NUCLEOTIDE SEQUENCE [LARGE SCALE GENOMIC DNA]</scope>
    <source>
        <strain evidence="1 2">MR1 #12</strain>
    </source>
</reference>
<sequence length="65" mass="7186">MFHVKHPYALEGGRRMGPVPASALRRIVSLRMEENARYARFFSLAISSDLVFPSSPPSAGPDNRA</sequence>
<evidence type="ECO:0000313" key="1">
    <source>
        <dbReference type="EMBL" id="RDB75317.1"/>
    </source>
</evidence>
<comment type="caution">
    <text evidence="1">The sequence shown here is derived from an EMBL/GenBank/DDBJ whole genome shotgun (WGS) entry which is preliminary data.</text>
</comment>
<organism evidence="1 2">
    <name type="scientific">Eggerthella lenta</name>
    <name type="common">Eubacterium lentum</name>
    <dbReference type="NCBI Taxonomy" id="84112"/>
    <lineage>
        <taxon>Bacteria</taxon>
        <taxon>Bacillati</taxon>
        <taxon>Actinomycetota</taxon>
        <taxon>Coriobacteriia</taxon>
        <taxon>Eggerthellales</taxon>
        <taxon>Eggerthellaceae</taxon>
        <taxon>Eggerthella</taxon>
    </lineage>
</organism>
<dbReference type="EMBL" id="PPTX01000029">
    <property type="protein sequence ID" value="RDB75317.1"/>
    <property type="molecule type" value="Genomic_DNA"/>
</dbReference>
<dbReference type="AlphaFoldDB" id="A0A369MQL6"/>
<evidence type="ECO:0000313" key="2">
    <source>
        <dbReference type="Proteomes" id="UP000253752"/>
    </source>
</evidence>